<dbReference type="Pfam" id="PF08245">
    <property type="entry name" value="Mur_ligase_M"/>
    <property type="match status" value="1"/>
</dbReference>
<comment type="similarity">
    <text evidence="10">Belongs to the MurCDEF family. MurF subfamily.</text>
</comment>
<dbReference type="GO" id="GO:0047480">
    <property type="term" value="F:UDP-N-acetylmuramoyl-tripeptide-D-alanyl-D-alanine ligase activity"/>
    <property type="evidence" value="ECO:0007669"/>
    <property type="project" value="UniProtKB-UniRule"/>
</dbReference>
<organism evidence="15 16">
    <name type="scientific">Acetoanaerobium noterae</name>
    <dbReference type="NCBI Taxonomy" id="745369"/>
    <lineage>
        <taxon>Bacteria</taxon>
        <taxon>Bacillati</taxon>
        <taxon>Bacillota</taxon>
        <taxon>Clostridia</taxon>
        <taxon>Peptostreptococcales</taxon>
        <taxon>Filifactoraceae</taxon>
        <taxon>Acetoanaerobium</taxon>
    </lineage>
</organism>
<dbReference type="GO" id="GO:0008766">
    <property type="term" value="F:UDP-N-acetylmuramoylalanyl-D-glutamyl-2,6-diaminopimelate-D-alanyl-D-alanine ligase activity"/>
    <property type="evidence" value="ECO:0007669"/>
    <property type="project" value="RHEA"/>
</dbReference>
<dbReference type="Pfam" id="PF01225">
    <property type="entry name" value="Mur_ligase"/>
    <property type="match status" value="1"/>
</dbReference>
<keyword evidence="5 10" id="KW-0067">ATP-binding</keyword>
<dbReference type="AlphaFoldDB" id="A0A1T5A260"/>
<dbReference type="InterPro" id="IPR035911">
    <property type="entry name" value="MurE/MurF_N"/>
</dbReference>
<dbReference type="Gene3D" id="3.40.1390.10">
    <property type="entry name" value="MurE/MurF, N-terminal domain"/>
    <property type="match status" value="1"/>
</dbReference>
<name>A0A1T5A260_9FIRM</name>
<dbReference type="InterPro" id="IPR051046">
    <property type="entry name" value="MurCDEF_CellWall_CoF430Synth"/>
</dbReference>
<keyword evidence="7 10" id="KW-0573">Peptidoglycan synthesis</keyword>
<dbReference type="GO" id="GO:0008360">
    <property type="term" value="P:regulation of cell shape"/>
    <property type="evidence" value="ECO:0007669"/>
    <property type="project" value="UniProtKB-KW"/>
</dbReference>
<dbReference type="EMBL" id="FUYN01000001">
    <property type="protein sequence ID" value="SKB29036.1"/>
    <property type="molecule type" value="Genomic_DNA"/>
</dbReference>
<evidence type="ECO:0000259" key="14">
    <source>
        <dbReference type="Pfam" id="PF08245"/>
    </source>
</evidence>
<evidence type="ECO:0000256" key="3">
    <source>
        <dbReference type="ARBA" id="ARBA00022618"/>
    </source>
</evidence>
<dbReference type="Proteomes" id="UP000243406">
    <property type="component" value="Unassembled WGS sequence"/>
</dbReference>
<evidence type="ECO:0000256" key="8">
    <source>
        <dbReference type="ARBA" id="ARBA00023306"/>
    </source>
</evidence>
<evidence type="ECO:0000256" key="10">
    <source>
        <dbReference type="HAMAP-Rule" id="MF_02019"/>
    </source>
</evidence>
<dbReference type="Gene3D" id="3.40.1190.10">
    <property type="entry name" value="Mur-like, catalytic domain"/>
    <property type="match status" value="1"/>
</dbReference>
<dbReference type="InterPro" id="IPR005863">
    <property type="entry name" value="UDP-N-AcMur_synth"/>
</dbReference>
<evidence type="ECO:0000313" key="16">
    <source>
        <dbReference type="Proteomes" id="UP000243406"/>
    </source>
</evidence>
<accession>A0A1T5A260</accession>
<keyword evidence="1 10" id="KW-0963">Cytoplasm</keyword>
<keyword evidence="4 10" id="KW-0547">Nucleotide-binding</keyword>
<keyword evidence="16" id="KW-1185">Reference proteome</keyword>
<evidence type="ECO:0000256" key="9">
    <source>
        <dbReference type="ARBA" id="ARBA00023316"/>
    </source>
</evidence>
<dbReference type="InterPro" id="IPR013221">
    <property type="entry name" value="Mur_ligase_cen"/>
</dbReference>
<feature type="binding site" evidence="10">
    <location>
        <begin position="108"/>
        <end position="114"/>
    </location>
    <ligand>
        <name>ATP</name>
        <dbReference type="ChEBI" id="CHEBI:30616"/>
    </ligand>
</feature>
<evidence type="ECO:0000256" key="6">
    <source>
        <dbReference type="ARBA" id="ARBA00022960"/>
    </source>
</evidence>
<dbReference type="HAMAP" id="MF_02019">
    <property type="entry name" value="MurF"/>
    <property type="match status" value="1"/>
</dbReference>
<keyword evidence="6 10" id="KW-0133">Cell shape</keyword>
<keyword evidence="8 10" id="KW-0131">Cell cycle</keyword>
<comment type="subcellular location">
    <subcellularLocation>
        <location evidence="10 11">Cytoplasm</location>
    </subcellularLocation>
</comment>
<dbReference type="GO" id="GO:0051301">
    <property type="term" value="P:cell division"/>
    <property type="evidence" value="ECO:0007669"/>
    <property type="project" value="UniProtKB-KW"/>
</dbReference>
<dbReference type="InterPro" id="IPR036615">
    <property type="entry name" value="Mur_ligase_C_dom_sf"/>
</dbReference>
<dbReference type="SUPFAM" id="SSF53244">
    <property type="entry name" value="MurD-like peptide ligases, peptide-binding domain"/>
    <property type="match status" value="1"/>
</dbReference>
<dbReference type="InterPro" id="IPR000713">
    <property type="entry name" value="Mur_ligase_N"/>
</dbReference>
<dbReference type="PANTHER" id="PTHR43024">
    <property type="entry name" value="UDP-N-ACETYLMURAMOYL-TRIPEPTIDE--D-ALANYL-D-ALANINE LIGASE"/>
    <property type="match status" value="1"/>
</dbReference>
<evidence type="ECO:0000259" key="12">
    <source>
        <dbReference type="Pfam" id="PF01225"/>
    </source>
</evidence>
<dbReference type="GO" id="GO:0071555">
    <property type="term" value="P:cell wall organization"/>
    <property type="evidence" value="ECO:0007669"/>
    <property type="project" value="UniProtKB-KW"/>
</dbReference>
<evidence type="ECO:0000256" key="11">
    <source>
        <dbReference type="RuleBase" id="RU004136"/>
    </source>
</evidence>
<dbReference type="NCBIfam" id="TIGR01143">
    <property type="entry name" value="murF"/>
    <property type="match status" value="1"/>
</dbReference>
<dbReference type="Gene3D" id="3.90.190.20">
    <property type="entry name" value="Mur ligase, C-terminal domain"/>
    <property type="match status" value="1"/>
</dbReference>
<evidence type="ECO:0000256" key="7">
    <source>
        <dbReference type="ARBA" id="ARBA00022984"/>
    </source>
</evidence>
<dbReference type="InterPro" id="IPR004101">
    <property type="entry name" value="Mur_ligase_C"/>
</dbReference>
<evidence type="ECO:0000313" key="15">
    <source>
        <dbReference type="EMBL" id="SKB29036.1"/>
    </source>
</evidence>
<proteinExistence type="inferred from homology"/>
<evidence type="ECO:0000256" key="5">
    <source>
        <dbReference type="ARBA" id="ARBA00022840"/>
    </source>
</evidence>
<dbReference type="PANTHER" id="PTHR43024:SF1">
    <property type="entry name" value="UDP-N-ACETYLMURAMOYL-TRIPEPTIDE--D-ALANYL-D-ALANINE LIGASE"/>
    <property type="match status" value="1"/>
</dbReference>
<feature type="domain" description="Mur ligase N-terminal catalytic" evidence="12">
    <location>
        <begin position="25"/>
        <end position="86"/>
    </location>
</feature>
<feature type="domain" description="Mur ligase central" evidence="14">
    <location>
        <begin position="106"/>
        <end position="292"/>
    </location>
</feature>
<sequence>MIKLTKNQILSWTGGENNFKDYNPEIANVVTDSRKIQENDCYIAIKGENFDGNDFIEQAINNKASVILSNRQSSHKEVITVEDTVIALGNIAKKYLMQFDIKKLAVTGSSGKTTTKDMLYYVFNEHFSTHRTDGNYNNEIGLPLTALNIDKGYEAAIFEMGMSALGEIDYLAQLVRPNIAIITNIGSCHIEILKSQENIFKAKMEISNYLSNDDYLIVNGDDKYLTSLSENEYKFNLIKYGFSGECQLRASDYKAVDGQSEFWVTGMGINRRFTLPAIGLHNVSNALSAIAAGLIYKIPTEKIQAGLMKFQPSKLRMQILEKNNIKYINDSYNANPESMEAVITSFESYARGRRIAVLGDMLELGEFSVAAHEKIGILASEKFDLVFFIGSQMKHAFDNFNIDENTDKRKYHFIDNNIAIEEIKRIIKYGDTILLKGSRGMKLDEIFSALTDDNMEG</sequence>
<keyword evidence="9 10" id="KW-0961">Cell wall biogenesis/degradation</keyword>
<comment type="function">
    <text evidence="10 11">Involved in cell wall formation. Catalyzes the final step in the synthesis of UDP-N-acetylmuramoyl-pentapeptide, the precursor of murein.</text>
</comment>
<evidence type="ECO:0000256" key="1">
    <source>
        <dbReference type="ARBA" id="ARBA00022490"/>
    </source>
</evidence>
<evidence type="ECO:0000259" key="13">
    <source>
        <dbReference type="Pfam" id="PF02875"/>
    </source>
</evidence>
<gene>
    <name evidence="10" type="primary">murF</name>
    <name evidence="15" type="ORF">SAMN02745120_0679</name>
</gene>
<dbReference type="Pfam" id="PF02875">
    <property type="entry name" value="Mur_ligase_C"/>
    <property type="match status" value="1"/>
</dbReference>
<evidence type="ECO:0000256" key="4">
    <source>
        <dbReference type="ARBA" id="ARBA00022741"/>
    </source>
</evidence>
<reference evidence="16" key="1">
    <citation type="submission" date="2017-02" db="EMBL/GenBank/DDBJ databases">
        <authorList>
            <person name="Varghese N."/>
            <person name="Submissions S."/>
        </authorList>
    </citation>
    <scope>NUCLEOTIDE SEQUENCE [LARGE SCALE GENOMIC DNA]</scope>
    <source>
        <strain evidence="16">ATCC 35199</strain>
    </source>
</reference>
<dbReference type="GO" id="GO:0005524">
    <property type="term" value="F:ATP binding"/>
    <property type="evidence" value="ECO:0007669"/>
    <property type="project" value="UniProtKB-UniRule"/>
</dbReference>
<keyword evidence="2 10" id="KW-0436">Ligase</keyword>
<dbReference type="UniPathway" id="UPA00219"/>
<dbReference type="GO" id="GO:0005737">
    <property type="term" value="C:cytoplasm"/>
    <property type="evidence" value="ECO:0007669"/>
    <property type="project" value="UniProtKB-SubCell"/>
</dbReference>
<dbReference type="SUPFAM" id="SSF53623">
    <property type="entry name" value="MurD-like peptide ligases, catalytic domain"/>
    <property type="match status" value="1"/>
</dbReference>
<evidence type="ECO:0000256" key="2">
    <source>
        <dbReference type="ARBA" id="ARBA00022598"/>
    </source>
</evidence>
<comment type="pathway">
    <text evidence="10 11">Cell wall biogenesis; peptidoglycan biosynthesis.</text>
</comment>
<feature type="domain" description="Mur ligase C-terminal" evidence="13">
    <location>
        <begin position="316"/>
        <end position="439"/>
    </location>
</feature>
<protein>
    <recommendedName>
        <fullName evidence="10 11">UDP-N-acetylmuramoyl-tripeptide--D-alanyl-D-alanine ligase</fullName>
        <ecNumber evidence="10 11">6.3.2.10</ecNumber>
    </recommendedName>
    <alternativeName>
        <fullName evidence="10">D-alanyl-D-alanine-adding enzyme</fullName>
    </alternativeName>
</protein>
<dbReference type="OrthoDB" id="9801978at2"/>
<dbReference type="SUPFAM" id="SSF63418">
    <property type="entry name" value="MurE/MurF N-terminal domain"/>
    <property type="match status" value="1"/>
</dbReference>
<keyword evidence="3 10" id="KW-0132">Cell division</keyword>
<comment type="catalytic activity">
    <reaction evidence="10 11">
        <text>D-alanyl-D-alanine + UDP-N-acetyl-alpha-D-muramoyl-L-alanyl-gamma-D-glutamyl-meso-2,6-diaminopimelate + ATP = UDP-N-acetyl-alpha-D-muramoyl-L-alanyl-gamma-D-glutamyl-meso-2,6-diaminopimeloyl-D-alanyl-D-alanine + ADP + phosphate + H(+)</text>
        <dbReference type="Rhea" id="RHEA:28374"/>
        <dbReference type="ChEBI" id="CHEBI:15378"/>
        <dbReference type="ChEBI" id="CHEBI:30616"/>
        <dbReference type="ChEBI" id="CHEBI:43474"/>
        <dbReference type="ChEBI" id="CHEBI:57822"/>
        <dbReference type="ChEBI" id="CHEBI:61386"/>
        <dbReference type="ChEBI" id="CHEBI:83905"/>
        <dbReference type="ChEBI" id="CHEBI:456216"/>
        <dbReference type="EC" id="6.3.2.10"/>
    </reaction>
</comment>
<dbReference type="InterPro" id="IPR036565">
    <property type="entry name" value="Mur-like_cat_sf"/>
</dbReference>
<dbReference type="GO" id="GO:0009252">
    <property type="term" value="P:peptidoglycan biosynthetic process"/>
    <property type="evidence" value="ECO:0007669"/>
    <property type="project" value="UniProtKB-UniRule"/>
</dbReference>
<dbReference type="RefSeq" id="WP_079588631.1">
    <property type="nucleotide sequence ID" value="NZ_FUYN01000001.1"/>
</dbReference>
<dbReference type="EC" id="6.3.2.10" evidence="10 11"/>